<name>A0A167V2K6_9FLAO</name>
<sequence>MTKKIILSFIITIIFSAISKAQIDKNSELYKTILSNDSLLFNVGFNTCNIKQYENLLSENLKFYHDKDGVSNKTKFLYDLKNGLCKNPGTRQVKRVLVKESTEIFPLYRNGILYGAIQNGEHLFYESKESQPGSAKFTNVWTLENDDWKLTKSLSFGHQAYEIQKTEISSFENEREIDKWLKENNVPTLGIGIINEGKLQQIKVYGDHTKGTAAPYNTIFNVASLTKPVTAIITLKLVSLGKWDLDEPIYNYWTDSDVADNPRSKRLTTRHILSHQTGFPNWRYSTKSKKLDFQFEPGSQYQYSGEGFQYLRKALENKFNKKLNQLASELIFEHLKMTDTHYIWNNTIDEKRVAIGYDTKGKPYETVKNKSANGADDLLTTVEDYGKFLVSVMNGDGLSEKVFDEMVTAQVATKNGKHFGLGFEIYNFKNGDYALSQGGADNGVQTLVFIYPKTKKGLIIFTNVDDGYKVYEKILTHYWGEQGKEIVEIETVK</sequence>
<accession>A0A167V2K6</accession>
<dbReference type="SUPFAM" id="SSF56601">
    <property type="entry name" value="beta-lactamase/transpeptidase-like"/>
    <property type="match status" value="1"/>
</dbReference>
<dbReference type="EMBL" id="LVJE01000036">
    <property type="protein sequence ID" value="OAB26023.1"/>
    <property type="molecule type" value="Genomic_DNA"/>
</dbReference>
<dbReference type="AlphaFoldDB" id="A0A167V2K6"/>
<keyword evidence="3" id="KW-1185">Reference proteome</keyword>
<dbReference type="RefSeq" id="WP_066082206.1">
    <property type="nucleotide sequence ID" value="NZ_FRDK01000021.1"/>
</dbReference>
<dbReference type="Pfam" id="PF00144">
    <property type="entry name" value="Beta-lactamase"/>
    <property type="match status" value="1"/>
</dbReference>
<dbReference type="STRING" id="249352.SAMN05444395_1217"/>
<dbReference type="PANTHER" id="PTHR43283">
    <property type="entry name" value="BETA-LACTAMASE-RELATED"/>
    <property type="match status" value="1"/>
</dbReference>
<dbReference type="Proteomes" id="UP000077164">
    <property type="component" value="Unassembled WGS sequence"/>
</dbReference>
<dbReference type="PANTHER" id="PTHR43283:SF18">
    <property type="match status" value="1"/>
</dbReference>
<protein>
    <submittedName>
        <fullName evidence="2">Serine hydrolase</fullName>
    </submittedName>
</protein>
<organism evidence="2 3">
    <name type="scientific">Flavobacterium fryxellicola</name>
    <dbReference type="NCBI Taxonomy" id="249352"/>
    <lineage>
        <taxon>Bacteria</taxon>
        <taxon>Pseudomonadati</taxon>
        <taxon>Bacteroidota</taxon>
        <taxon>Flavobacteriia</taxon>
        <taxon>Flavobacteriales</taxon>
        <taxon>Flavobacteriaceae</taxon>
        <taxon>Flavobacterium</taxon>
    </lineage>
</organism>
<dbReference type="OrthoDB" id="1357763at2"/>
<evidence type="ECO:0000313" key="3">
    <source>
        <dbReference type="Proteomes" id="UP000077164"/>
    </source>
</evidence>
<keyword evidence="2" id="KW-0378">Hydrolase</keyword>
<evidence type="ECO:0000313" key="2">
    <source>
        <dbReference type="EMBL" id="OAB26023.1"/>
    </source>
</evidence>
<evidence type="ECO:0000259" key="1">
    <source>
        <dbReference type="Pfam" id="PF00144"/>
    </source>
</evidence>
<dbReference type="GO" id="GO:0016787">
    <property type="term" value="F:hydrolase activity"/>
    <property type="evidence" value="ECO:0007669"/>
    <property type="project" value="UniProtKB-KW"/>
</dbReference>
<comment type="caution">
    <text evidence="2">The sequence shown here is derived from an EMBL/GenBank/DDBJ whole genome shotgun (WGS) entry which is preliminary data.</text>
</comment>
<dbReference type="InterPro" id="IPR001466">
    <property type="entry name" value="Beta-lactam-related"/>
</dbReference>
<dbReference type="InterPro" id="IPR012338">
    <property type="entry name" value="Beta-lactam/transpept-like"/>
</dbReference>
<gene>
    <name evidence="2" type="ORF">FBFR_13445</name>
</gene>
<reference evidence="2 3" key="1">
    <citation type="submission" date="2016-03" db="EMBL/GenBank/DDBJ databases">
        <title>Draft genome sequence of Flavobacterium fryxellicola DSM 16209.</title>
        <authorList>
            <person name="Shin S.-K."/>
            <person name="Yi H."/>
        </authorList>
    </citation>
    <scope>NUCLEOTIDE SEQUENCE [LARGE SCALE GENOMIC DNA]</scope>
    <source>
        <strain evidence="2 3">DSM 16209</strain>
    </source>
</reference>
<feature type="domain" description="Beta-lactamase-related" evidence="1">
    <location>
        <begin position="177"/>
        <end position="467"/>
    </location>
</feature>
<proteinExistence type="predicted"/>
<dbReference type="InterPro" id="IPR050789">
    <property type="entry name" value="Diverse_Enzym_Activities"/>
</dbReference>
<dbReference type="Gene3D" id="3.40.710.10">
    <property type="entry name" value="DD-peptidase/beta-lactamase superfamily"/>
    <property type="match status" value="1"/>
</dbReference>